<keyword evidence="1" id="KW-1133">Transmembrane helix</keyword>
<evidence type="ECO:0000313" key="2">
    <source>
        <dbReference type="EMBL" id="EHQ89277.1"/>
    </source>
</evidence>
<feature type="transmembrane region" description="Helical" evidence="1">
    <location>
        <begin position="96"/>
        <end position="113"/>
    </location>
</feature>
<feature type="transmembrane region" description="Helical" evidence="1">
    <location>
        <begin position="6"/>
        <end position="23"/>
    </location>
</feature>
<sequence length="158" mass="18607">MLITYFYPSYIVIMVIFVLITIPKNDFREYYIYGILLGGLGDIVIVGLYQNLLNIIWFKNAGIFNVLGQNLLSPPSWALTVMIFLRFLPQRKTFQYFYVLTFALFSVGFGYLVHNIGLFDFKPWFYPFFAYLAFLAWWSIITFVFIKTSSFVKRNSLT</sequence>
<protein>
    <submittedName>
        <fullName evidence="2">Uncharacterized protein</fullName>
    </submittedName>
</protein>
<name>H5Y3N3_9FIRM</name>
<feature type="transmembrane region" description="Helical" evidence="1">
    <location>
        <begin position="30"/>
        <end position="52"/>
    </location>
</feature>
<organism evidence="2 3">
    <name type="scientific">Desulfosporosinus youngiae DSM 17734</name>
    <dbReference type="NCBI Taxonomy" id="768710"/>
    <lineage>
        <taxon>Bacteria</taxon>
        <taxon>Bacillati</taxon>
        <taxon>Bacillota</taxon>
        <taxon>Clostridia</taxon>
        <taxon>Eubacteriales</taxon>
        <taxon>Desulfitobacteriaceae</taxon>
        <taxon>Desulfosporosinus</taxon>
    </lineage>
</organism>
<evidence type="ECO:0000256" key="1">
    <source>
        <dbReference type="SAM" id="Phobius"/>
    </source>
</evidence>
<dbReference type="Proteomes" id="UP000005104">
    <property type="component" value="Chromosome"/>
</dbReference>
<keyword evidence="3" id="KW-1185">Reference proteome</keyword>
<reference evidence="2 3" key="1">
    <citation type="submission" date="2011-11" db="EMBL/GenBank/DDBJ databases">
        <title>The Noncontiguous Finished genome of Desulfosporosinus youngiae DSM 17734.</title>
        <authorList>
            <consortium name="US DOE Joint Genome Institute (JGI-PGF)"/>
            <person name="Lucas S."/>
            <person name="Han J."/>
            <person name="Lapidus A."/>
            <person name="Cheng J.-F."/>
            <person name="Goodwin L."/>
            <person name="Pitluck S."/>
            <person name="Peters L."/>
            <person name="Ovchinnikova G."/>
            <person name="Lu M."/>
            <person name="Land M.L."/>
            <person name="Hauser L."/>
            <person name="Pester M."/>
            <person name="Spring S."/>
            <person name="Ollivier B."/>
            <person name="Rattei T."/>
            <person name="Klenk H.-P."/>
            <person name="Wagner M."/>
            <person name="Loy A."/>
            <person name="Woyke T.J."/>
        </authorList>
    </citation>
    <scope>NUCLEOTIDE SEQUENCE [LARGE SCALE GENOMIC DNA]</scope>
    <source>
        <strain evidence="2 3">DSM 17734</strain>
    </source>
</reference>
<feature type="transmembrane region" description="Helical" evidence="1">
    <location>
        <begin position="72"/>
        <end position="89"/>
    </location>
</feature>
<accession>H5Y3N3</accession>
<dbReference type="HOGENOM" id="CLU_115763_0_0_9"/>
<keyword evidence="1" id="KW-0472">Membrane</keyword>
<dbReference type="RefSeq" id="WP_007782823.1">
    <property type="nucleotide sequence ID" value="NZ_CM001441.1"/>
</dbReference>
<evidence type="ECO:0000313" key="3">
    <source>
        <dbReference type="Proteomes" id="UP000005104"/>
    </source>
</evidence>
<proteinExistence type="predicted"/>
<dbReference type="OrthoDB" id="1681266at2"/>
<dbReference type="AlphaFoldDB" id="H5Y3N3"/>
<feature type="transmembrane region" description="Helical" evidence="1">
    <location>
        <begin position="125"/>
        <end position="146"/>
    </location>
</feature>
<keyword evidence="1" id="KW-0812">Transmembrane</keyword>
<gene>
    <name evidence="2" type="ORF">DesyoDRAFT_2192</name>
</gene>
<dbReference type="EMBL" id="CM001441">
    <property type="protein sequence ID" value="EHQ89277.1"/>
    <property type="molecule type" value="Genomic_DNA"/>
</dbReference>